<organism evidence="8 9">
    <name type="scientific">Paludifilum halophilum</name>
    <dbReference type="NCBI Taxonomy" id="1642702"/>
    <lineage>
        <taxon>Bacteria</taxon>
        <taxon>Bacillati</taxon>
        <taxon>Bacillota</taxon>
        <taxon>Bacilli</taxon>
        <taxon>Bacillales</taxon>
        <taxon>Thermoactinomycetaceae</taxon>
        <taxon>Paludifilum</taxon>
    </lineage>
</organism>
<dbReference type="GO" id="GO:0003955">
    <property type="term" value="F:NAD(P)H dehydrogenase (quinone) activity"/>
    <property type="evidence" value="ECO:0007669"/>
    <property type="project" value="TreeGrafter"/>
</dbReference>
<feature type="domain" description="Pyridine nucleotide-disulphide oxidoreductase dimerisation" evidence="6">
    <location>
        <begin position="341"/>
        <end position="446"/>
    </location>
</feature>
<evidence type="ECO:0000256" key="4">
    <source>
        <dbReference type="ARBA" id="ARBA00023002"/>
    </source>
</evidence>
<keyword evidence="5" id="KW-0547">Nucleotide-binding</keyword>
<dbReference type="Pfam" id="PF02852">
    <property type="entry name" value="Pyr_redox_dim"/>
    <property type="match status" value="1"/>
</dbReference>
<dbReference type="SUPFAM" id="SSF55424">
    <property type="entry name" value="FAD/NAD-linked reductases, dimerisation (C-terminal) domain"/>
    <property type="match status" value="1"/>
</dbReference>
<dbReference type="Proteomes" id="UP000215459">
    <property type="component" value="Unassembled WGS sequence"/>
</dbReference>
<feature type="binding site" evidence="5">
    <location>
        <position position="198"/>
    </location>
    <ligand>
        <name>NAD(+)</name>
        <dbReference type="ChEBI" id="CHEBI:57540"/>
    </ligand>
</feature>
<evidence type="ECO:0000256" key="3">
    <source>
        <dbReference type="ARBA" id="ARBA00022827"/>
    </source>
</evidence>
<evidence type="ECO:0000256" key="2">
    <source>
        <dbReference type="ARBA" id="ARBA00022630"/>
    </source>
</evidence>
<feature type="binding site" evidence="5">
    <location>
        <begin position="138"/>
        <end position="140"/>
    </location>
    <ligand>
        <name>FAD</name>
        <dbReference type="ChEBI" id="CHEBI:57692"/>
    </ligand>
</feature>
<comment type="cofactor">
    <cofactor evidence="5">
        <name>FAD</name>
        <dbReference type="ChEBI" id="CHEBI:57692"/>
    </cofactor>
    <text evidence="5">Binds 1 FAD per subunit.</text>
</comment>
<dbReference type="InterPro" id="IPR036188">
    <property type="entry name" value="FAD/NAD-bd_sf"/>
</dbReference>
<dbReference type="OrthoDB" id="9800167at2"/>
<accession>A0A235BAK2</accession>
<dbReference type="Gene3D" id="3.50.50.60">
    <property type="entry name" value="FAD/NAD(P)-binding domain"/>
    <property type="match status" value="2"/>
</dbReference>
<dbReference type="SUPFAM" id="SSF51905">
    <property type="entry name" value="FAD/NAD(P)-binding domain"/>
    <property type="match status" value="1"/>
</dbReference>
<keyword evidence="3 5" id="KW-0274">FAD</keyword>
<evidence type="ECO:0000256" key="5">
    <source>
        <dbReference type="PIRSR" id="PIRSR000350-3"/>
    </source>
</evidence>
<keyword evidence="2" id="KW-0285">Flavoprotein</keyword>
<proteinExistence type="inferred from homology"/>
<dbReference type="InterPro" id="IPR023753">
    <property type="entry name" value="FAD/NAD-binding_dom"/>
</dbReference>
<dbReference type="PANTHER" id="PTHR43014">
    <property type="entry name" value="MERCURIC REDUCTASE"/>
    <property type="match status" value="1"/>
</dbReference>
<evidence type="ECO:0000259" key="6">
    <source>
        <dbReference type="Pfam" id="PF02852"/>
    </source>
</evidence>
<name>A0A235BAK2_9BACL</name>
<evidence type="ECO:0008006" key="10">
    <source>
        <dbReference type="Google" id="ProtNLM"/>
    </source>
</evidence>
<gene>
    <name evidence="8" type="ORF">CHM34_04390</name>
</gene>
<dbReference type="InterPro" id="IPR016156">
    <property type="entry name" value="FAD/NAD-linked_Rdtase_dimer_sf"/>
</dbReference>
<dbReference type="PIRSF" id="PIRSF000350">
    <property type="entry name" value="Mercury_reductase_MerA"/>
    <property type="match status" value="1"/>
</dbReference>
<feature type="binding site" evidence="5">
    <location>
        <position position="50"/>
    </location>
    <ligand>
        <name>FAD</name>
        <dbReference type="ChEBI" id="CHEBI:57692"/>
    </ligand>
</feature>
<evidence type="ECO:0000313" key="9">
    <source>
        <dbReference type="Proteomes" id="UP000215459"/>
    </source>
</evidence>
<comment type="similarity">
    <text evidence="1">Belongs to the class-I pyridine nucleotide-disulfide oxidoreductase family.</text>
</comment>
<keyword evidence="4" id="KW-0560">Oxidoreductase</keyword>
<dbReference type="PRINTS" id="PR00368">
    <property type="entry name" value="FADPNR"/>
</dbReference>
<reference evidence="8 9" key="1">
    <citation type="submission" date="2017-07" db="EMBL/GenBank/DDBJ databases">
        <title>The genome sequence of Paludifilum halophilum highlights mechanisms for microbial adaptation to high salt environemnts.</title>
        <authorList>
            <person name="Belbahri L."/>
        </authorList>
    </citation>
    <scope>NUCLEOTIDE SEQUENCE [LARGE SCALE GENOMIC DNA]</scope>
    <source>
        <strain evidence="8 9">DSM 102817</strain>
    </source>
</reference>
<feature type="binding site" evidence="5">
    <location>
        <position position="305"/>
    </location>
    <ligand>
        <name>NAD(+)</name>
        <dbReference type="ChEBI" id="CHEBI:57540"/>
    </ligand>
</feature>
<feature type="domain" description="FAD/NAD(P)-binding" evidence="7">
    <location>
        <begin position="4"/>
        <end position="320"/>
    </location>
</feature>
<dbReference type="FunFam" id="3.30.390.30:FF:000001">
    <property type="entry name" value="Dihydrolipoyl dehydrogenase"/>
    <property type="match status" value="1"/>
</dbReference>
<keyword evidence="5" id="KW-0520">NAD</keyword>
<dbReference type="PANTHER" id="PTHR43014:SF2">
    <property type="entry name" value="MERCURIC REDUCTASE"/>
    <property type="match status" value="1"/>
</dbReference>
<dbReference type="InterPro" id="IPR001100">
    <property type="entry name" value="Pyr_nuc-diS_OxRdtase"/>
</dbReference>
<dbReference type="RefSeq" id="WP_094263367.1">
    <property type="nucleotide sequence ID" value="NZ_NOWF01000002.1"/>
</dbReference>
<dbReference type="PRINTS" id="PR00411">
    <property type="entry name" value="PNDRDTASEI"/>
</dbReference>
<dbReference type="AlphaFoldDB" id="A0A235BAK2"/>
<evidence type="ECO:0000259" key="7">
    <source>
        <dbReference type="Pfam" id="PF07992"/>
    </source>
</evidence>
<dbReference type="InterPro" id="IPR004099">
    <property type="entry name" value="Pyr_nucl-diS_OxRdtase_dimer"/>
</dbReference>
<feature type="binding site" evidence="5">
    <location>
        <begin position="175"/>
        <end position="182"/>
    </location>
    <ligand>
        <name>NAD(+)</name>
        <dbReference type="ChEBI" id="CHEBI:57540"/>
    </ligand>
</feature>
<keyword evidence="9" id="KW-1185">Reference proteome</keyword>
<dbReference type="GO" id="GO:0050660">
    <property type="term" value="F:flavin adenine dinucleotide binding"/>
    <property type="evidence" value="ECO:0007669"/>
    <property type="project" value="TreeGrafter"/>
</dbReference>
<dbReference type="EMBL" id="NOWF01000002">
    <property type="protein sequence ID" value="OYD09019.1"/>
    <property type="molecule type" value="Genomic_DNA"/>
</dbReference>
<protein>
    <recommendedName>
        <fullName evidence="10">Pyridine nucleotide-disulfide oxidoreductase</fullName>
    </recommendedName>
</protein>
<feature type="binding site" evidence="5">
    <location>
        <position position="113"/>
    </location>
    <ligand>
        <name>FAD</name>
        <dbReference type="ChEBI" id="CHEBI:57692"/>
    </ligand>
</feature>
<comment type="caution">
    <text evidence="8">The sequence shown here is derived from an EMBL/GenBank/DDBJ whole genome shotgun (WGS) entry which is preliminary data.</text>
</comment>
<dbReference type="Gene3D" id="3.30.390.30">
    <property type="match status" value="1"/>
</dbReference>
<evidence type="ECO:0000256" key="1">
    <source>
        <dbReference type="ARBA" id="ARBA00007532"/>
    </source>
</evidence>
<evidence type="ECO:0000313" key="8">
    <source>
        <dbReference type="EMBL" id="OYD09019.1"/>
    </source>
</evidence>
<dbReference type="Pfam" id="PF07992">
    <property type="entry name" value="Pyr_redox_2"/>
    <property type="match status" value="1"/>
</dbReference>
<sequence>MRKYDMIVIGGGSGGLVAAAEAAGLGAKTALIEKGKLGGDGLWSGCLPSKSLMRSAKILDASRKAEELGNKTTGKLRWESVQNRINRSIRGMSLQNDPDRFRELGVDVYHGAGHFQSPHEIRVGGIEVIHGKRIVIATGSYPVVPPVTGLTEENFLTVETAWQLEELPDSLLVIGGSPIDLELAQAFARLGSRVTVVETEPEILSQEDSELIPFIRRALKREGIRMITGARVVEVQAEEEKKRAVVKQGEKTFSLTVDGILAAAERKPNTDRLQLDRAGLRTEDGVISVNPRLQTSVPHIFAIGDVNGGAPFTHAAQTEGKAAVYNALLGLRGQVDDTDLPRVLFTDPEVFHLGWTEEEAREKAGEIRVFKTRLNQVDRFVTDRETEGLVKVITDRRGKILGAHAVGPDAGDWMQEAVFAKRHGHKFGDISRTVHPYPTRAGALQRLADLHRRETLSSSKGLSRLSRWLIRRLR</sequence>